<dbReference type="InterPro" id="IPR013083">
    <property type="entry name" value="Znf_RING/FYVE/PHD"/>
</dbReference>
<dbReference type="PROSITE" id="PS00518">
    <property type="entry name" value="ZF_RING_1"/>
    <property type="match status" value="1"/>
</dbReference>
<dbReference type="UniPathway" id="UPA00143"/>
<dbReference type="RefSeq" id="XP_026537196.1">
    <property type="nucleotide sequence ID" value="XM_026681411.1"/>
</dbReference>
<evidence type="ECO:0000256" key="7">
    <source>
        <dbReference type="ARBA" id="ARBA00022833"/>
    </source>
</evidence>
<comment type="catalytic activity">
    <reaction evidence="1 12">
        <text>S-ubiquitinyl-[E2 ubiquitin-conjugating enzyme]-L-cysteine + [acceptor protein]-L-lysine = [E2 ubiquitin-conjugating enzyme]-L-cysteine + N(6)-ubiquitinyl-[acceptor protein]-L-lysine.</text>
        <dbReference type="EC" id="2.3.2.27"/>
    </reaction>
</comment>
<dbReference type="SUPFAM" id="SSF47473">
    <property type="entry name" value="EF-hand"/>
    <property type="match status" value="1"/>
</dbReference>
<comment type="domain">
    <text evidence="12">The N-terminus is composed of the phosphotyrosine binding (PTB) domain, a short linker region and the RING-type zinc finger. The PTB domain, which is also called TKB (tyrosine kinase binding) domain, is composed of three different subdomains: a four-helix bundle (4H), a calcium-binding EF hand and a divergent SH2 domain.</text>
</comment>
<dbReference type="GO" id="GO:0008270">
    <property type="term" value="F:zinc ion binding"/>
    <property type="evidence" value="ECO:0007669"/>
    <property type="project" value="UniProtKB-KW"/>
</dbReference>
<dbReference type="InterPro" id="IPR001841">
    <property type="entry name" value="Znf_RING"/>
</dbReference>
<dbReference type="GO" id="GO:0005886">
    <property type="term" value="C:plasma membrane"/>
    <property type="evidence" value="ECO:0007669"/>
    <property type="project" value="TreeGrafter"/>
</dbReference>
<dbReference type="GO" id="GO:0001784">
    <property type="term" value="F:phosphotyrosine residue binding"/>
    <property type="evidence" value="ECO:0007669"/>
    <property type="project" value="UniProtKB-UniRule"/>
</dbReference>
<evidence type="ECO:0000256" key="9">
    <source>
        <dbReference type="ARBA" id="ARBA00022843"/>
    </source>
</evidence>
<keyword evidence="6 12" id="KW-0833">Ubl conjugation pathway</keyword>
<evidence type="ECO:0000259" key="14">
    <source>
        <dbReference type="PROSITE" id="PS50089"/>
    </source>
</evidence>
<dbReference type="SMART" id="SM00184">
    <property type="entry name" value="RING"/>
    <property type="match status" value="1"/>
</dbReference>
<dbReference type="SUPFAM" id="SSF55550">
    <property type="entry name" value="SH2 domain"/>
    <property type="match status" value="1"/>
</dbReference>
<feature type="compositionally biased region" description="Pro residues" evidence="13">
    <location>
        <begin position="446"/>
        <end position="457"/>
    </location>
</feature>
<dbReference type="GO" id="GO:0045121">
    <property type="term" value="C:membrane raft"/>
    <property type="evidence" value="ECO:0007669"/>
    <property type="project" value="TreeGrafter"/>
</dbReference>
<comment type="pathway">
    <text evidence="12">Protein modification; protein ubiquitination.</text>
</comment>
<evidence type="ECO:0000259" key="15">
    <source>
        <dbReference type="PROSITE" id="PS51506"/>
    </source>
</evidence>
<dbReference type="InterPro" id="IPR014742">
    <property type="entry name" value="Adaptor_Cbl_SH2-like"/>
</dbReference>
<dbReference type="FunFam" id="1.10.238.10:FF:000182">
    <property type="entry name" value="E3 ubiquitin-protein ligase CBL-C"/>
    <property type="match status" value="1"/>
</dbReference>
<dbReference type="InterPro" id="IPR003153">
    <property type="entry name" value="Adaptor_Cbl_N_hlx"/>
</dbReference>
<evidence type="ECO:0000313" key="17">
    <source>
        <dbReference type="RefSeq" id="XP_026537196.1"/>
    </source>
</evidence>
<keyword evidence="8 12" id="KW-0106">Calcium</keyword>
<dbReference type="Proteomes" id="UP000504612">
    <property type="component" value="Unplaced"/>
</dbReference>
<evidence type="ECO:0000256" key="12">
    <source>
        <dbReference type="RuleBase" id="RU367001"/>
    </source>
</evidence>
<dbReference type="InterPro" id="IPR036860">
    <property type="entry name" value="SH2_dom_sf"/>
</dbReference>
<evidence type="ECO:0000256" key="5">
    <source>
        <dbReference type="ARBA" id="ARBA00022771"/>
    </source>
</evidence>
<dbReference type="RefSeq" id="XP_026537197.1">
    <property type="nucleotide sequence ID" value="XM_026681412.1"/>
</dbReference>
<dbReference type="GO" id="GO:0061630">
    <property type="term" value="F:ubiquitin protein ligase activity"/>
    <property type="evidence" value="ECO:0007669"/>
    <property type="project" value="UniProtKB-EC"/>
</dbReference>
<keyword evidence="9" id="KW-0832">Ubl conjugation</keyword>
<feature type="compositionally biased region" description="Polar residues" evidence="13">
    <location>
        <begin position="399"/>
        <end position="408"/>
    </location>
</feature>
<feature type="region of interest" description="Disordered" evidence="13">
    <location>
        <begin position="434"/>
        <end position="520"/>
    </location>
</feature>
<evidence type="ECO:0000256" key="4">
    <source>
        <dbReference type="ARBA" id="ARBA00022723"/>
    </source>
</evidence>
<evidence type="ECO:0000256" key="8">
    <source>
        <dbReference type="ARBA" id="ARBA00022837"/>
    </source>
</evidence>
<reference evidence="17 18" key="1">
    <citation type="submission" date="2025-04" db="UniProtKB">
        <authorList>
            <consortium name="RefSeq"/>
        </authorList>
    </citation>
    <scope>IDENTIFICATION</scope>
</reference>
<name>A0A6J1V1R8_9SAUR</name>
<feature type="domain" description="Cbl-PTB" evidence="15">
    <location>
        <begin position="9"/>
        <end position="317"/>
    </location>
</feature>
<dbReference type="SUPFAM" id="SSF47668">
    <property type="entry name" value="N-terminal domain of cbl (N-cbl)"/>
    <property type="match status" value="1"/>
</dbReference>
<dbReference type="InterPro" id="IPR014741">
    <property type="entry name" value="Adaptor_Cbl_EF_hand-like"/>
</dbReference>
<organism evidence="16 17">
    <name type="scientific">Notechis scutatus</name>
    <name type="common">mainland tiger snake</name>
    <dbReference type="NCBI Taxonomy" id="8663"/>
    <lineage>
        <taxon>Eukaryota</taxon>
        <taxon>Metazoa</taxon>
        <taxon>Chordata</taxon>
        <taxon>Craniata</taxon>
        <taxon>Vertebrata</taxon>
        <taxon>Euteleostomi</taxon>
        <taxon>Lepidosauria</taxon>
        <taxon>Squamata</taxon>
        <taxon>Bifurcata</taxon>
        <taxon>Unidentata</taxon>
        <taxon>Episquamata</taxon>
        <taxon>Toxicofera</taxon>
        <taxon>Serpentes</taxon>
        <taxon>Colubroidea</taxon>
        <taxon>Elapidae</taxon>
        <taxon>Hydrophiinae</taxon>
        <taxon>Notechis</taxon>
    </lineage>
</organism>
<feature type="domain" description="RING-type" evidence="14">
    <location>
        <begin position="347"/>
        <end position="386"/>
    </location>
</feature>
<dbReference type="Pfam" id="PF13920">
    <property type="entry name" value="zf-C3HC4_3"/>
    <property type="match status" value="1"/>
</dbReference>
<dbReference type="CTD" id="23624"/>
<keyword evidence="10" id="KW-0729">SH3-binding</keyword>
<dbReference type="InterPro" id="IPR036537">
    <property type="entry name" value="Adaptor_Cbl_N_dom_sf"/>
</dbReference>
<dbReference type="Gene3D" id="1.20.930.20">
    <property type="entry name" value="Adaptor protein Cbl, N-terminal domain"/>
    <property type="match status" value="1"/>
</dbReference>
<evidence type="ECO:0000256" key="6">
    <source>
        <dbReference type="ARBA" id="ARBA00022786"/>
    </source>
</evidence>
<dbReference type="FunFam" id="3.30.505.10:FF:000007">
    <property type="entry name" value="E3 ubiquitin-protein ligase CBL"/>
    <property type="match status" value="1"/>
</dbReference>
<dbReference type="CDD" id="cd09920">
    <property type="entry name" value="SH2_Cbl-b_TKB"/>
    <property type="match status" value="1"/>
</dbReference>
<keyword evidence="3 12" id="KW-0808">Transferase</keyword>
<dbReference type="InterPro" id="IPR017907">
    <property type="entry name" value="Znf_RING_CS"/>
</dbReference>
<feature type="compositionally biased region" description="Basic and acidic residues" evidence="13">
    <location>
        <begin position="511"/>
        <end position="520"/>
    </location>
</feature>
<dbReference type="InterPro" id="IPR011992">
    <property type="entry name" value="EF-hand-dom_pair"/>
</dbReference>
<accession>A0A6J1V1R8</accession>
<dbReference type="GO" id="GO:0007166">
    <property type="term" value="P:cell surface receptor signaling pathway"/>
    <property type="evidence" value="ECO:0007669"/>
    <property type="project" value="InterPro"/>
</dbReference>
<dbReference type="GeneID" id="113421163"/>
<keyword evidence="7 12" id="KW-0862">Zinc</keyword>
<dbReference type="PROSITE" id="PS51506">
    <property type="entry name" value="CBL_PTB"/>
    <property type="match status" value="1"/>
</dbReference>
<evidence type="ECO:0000256" key="13">
    <source>
        <dbReference type="SAM" id="MobiDB-lite"/>
    </source>
</evidence>
<dbReference type="KEGG" id="nss:113421163"/>
<evidence type="ECO:0000256" key="10">
    <source>
        <dbReference type="ARBA" id="ARBA00023036"/>
    </source>
</evidence>
<dbReference type="Gene3D" id="1.10.238.10">
    <property type="entry name" value="EF-hand"/>
    <property type="match status" value="1"/>
</dbReference>
<protein>
    <recommendedName>
        <fullName evidence="12">E3 ubiquitin-protein ligase CBL</fullName>
        <ecNumber evidence="12">2.3.2.27</ecNumber>
    </recommendedName>
</protein>
<keyword evidence="4 12" id="KW-0479">Metal-binding</keyword>
<dbReference type="Gene3D" id="3.30.40.10">
    <property type="entry name" value="Zinc/RING finger domain, C3HC4 (zinc finger)"/>
    <property type="match status" value="1"/>
</dbReference>
<dbReference type="GO" id="GO:0005509">
    <property type="term" value="F:calcium ion binding"/>
    <property type="evidence" value="ECO:0007669"/>
    <property type="project" value="UniProtKB-UniRule"/>
</dbReference>
<dbReference type="InterPro" id="IPR024159">
    <property type="entry name" value="Cbl_PTB"/>
</dbReference>
<dbReference type="GO" id="GO:0023051">
    <property type="term" value="P:regulation of signaling"/>
    <property type="evidence" value="ECO:0007669"/>
    <property type="project" value="InterPro"/>
</dbReference>
<evidence type="ECO:0000256" key="1">
    <source>
        <dbReference type="ARBA" id="ARBA00000900"/>
    </source>
</evidence>
<keyword evidence="2" id="KW-0597">Phosphoprotein</keyword>
<dbReference type="GO" id="GO:0017124">
    <property type="term" value="F:SH3 domain binding"/>
    <property type="evidence" value="ECO:0007669"/>
    <property type="project" value="UniProtKB-KW"/>
</dbReference>
<proteinExistence type="predicted"/>
<dbReference type="GO" id="GO:0016567">
    <property type="term" value="P:protein ubiquitination"/>
    <property type="evidence" value="ECO:0007669"/>
    <property type="project" value="UniProtKB-UniPathway"/>
</dbReference>
<dbReference type="Gene3D" id="3.30.505.10">
    <property type="entry name" value="SH2 domain"/>
    <property type="match status" value="1"/>
</dbReference>
<dbReference type="Pfam" id="PF02262">
    <property type="entry name" value="Cbl_N"/>
    <property type="match status" value="1"/>
</dbReference>
<evidence type="ECO:0000313" key="16">
    <source>
        <dbReference type="Proteomes" id="UP000504612"/>
    </source>
</evidence>
<dbReference type="Pfam" id="PF02761">
    <property type="entry name" value="Cbl_N2"/>
    <property type="match status" value="1"/>
</dbReference>
<evidence type="ECO:0000256" key="11">
    <source>
        <dbReference type="PROSITE-ProRule" id="PRU00175"/>
    </source>
</evidence>
<dbReference type="GO" id="GO:0030971">
    <property type="term" value="F:receptor tyrosine kinase binding"/>
    <property type="evidence" value="ECO:0007669"/>
    <property type="project" value="TreeGrafter"/>
</dbReference>
<comment type="function">
    <text evidence="12">E3 ubiquitin-protein ligase which accepts ubiquitin from specific E2 ubiquitin-conjugating enzymes, and transfers it to substrates, generally promoting their degradation by the proteasome.</text>
</comment>
<evidence type="ECO:0000256" key="2">
    <source>
        <dbReference type="ARBA" id="ARBA00022553"/>
    </source>
</evidence>
<keyword evidence="5 11" id="KW-0863">Zinc-finger</keyword>
<dbReference type="PANTHER" id="PTHR23007:SF12">
    <property type="entry name" value="E3 UBIQUITIN-PROTEIN LIGASE CBL-C"/>
    <property type="match status" value="1"/>
</dbReference>
<keyword evidence="16" id="KW-1185">Reference proteome</keyword>
<dbReference type="Pfam" id="PF02762">
    <property type="entry name" value="Cbl_N3"/>
    <property type="match status" value="1"/>
</dbReference>
<evidence type="ECO:0000256" key="3">
    <source>
        <dbReference type="ARBA" id="ARBA00022679"/>
    </source>
</evidence>
<gene>
    <name evidence="17 18" type="primary">CBLC</name>
</gene>
<sequence length="520" mass="59301">MAVAPGPAWMPRWTGAHRSLEKALQGLTKLQQLACQPQVALRNSPPHLPSLLPLIYQHLRLIREHYGAGLAEVWESDFFRIFLLNLLEKVKQATRLFKRGKDKEELLLEGSAARRNLTKLSLIFSHMLAELQAVFPNGEDQGSTYQLSKQEAQVFWRGTWKERTLVPWSEFQKGLQQVHSVDPGPMAIALKSTIDLTCSGHISIFEFDIFTRLFQPWPTLLKNWTYLAVTHPGYMAFLTYDEVKARLQAYVNKPGSYIFRLSCTRLGQWAIGYVTSDRGILQTIPEKKSLFQALVDGHKEGFYLYPDGKNMNPDLAELMEGSTRNRIKVSQEQFELYSQVESTFQLCKICTENNKDVQIRPCGHLLCRECLKSWQLSKSPTCPFCRQTIWGHEDVEVSPYSSKEGSPTTKDESDEGDLEDVDLVLQQLMLMRQNQRRADPVSSPDLDPPLQTPPVPPRLDLLQQRPPALPLPDYQTLSSSSHWIRDRPLPSLPQEHLPSVSSWNSPAASPVEERREGSQR</sequence>
<dbReference type="SUPFAM" id="SSF57850">
    <property type="entry name" value="RING/U-box"/>
    <property type="match status" value="1"/>
</dbReference>
<dbReference type="PROSITE" id="PS50089">
    <property type="entry name" value="ZF_RING_2"/>
    <property type="match status" value="1"/>
</dbReference>
<evidence type="ECO:0000313" key="18">
    <source>
        <dbReference type="RefSeq" id="XP_026537197.1"/>
    </source>
</evidence>
<dbReference type="PANTHER" id="PTHR23007">
    <property type="entry name" value="CBL"/>
    <property type="match status" value="1"/>
</dbReference>
<feature type="region of interest" description="Disordered" evidence="13">
    <location>
        <begin position="396"/>
        <end position="418"/>
    </location>
</feature>
<dbReference type="InterPro" id="IPR024162">
    <property type="entry name" value="Adaptor_Cbl"/>
</dbReference>
<dbReference type="AlphaFoldDB" id="A0A6J1V1R8"/>
<dbReference type="EC" id="2.3.2.27" evidence="12"/>